<evidence type="ECO:0000313" key="4">
    <source>
        <dbReference type="EMBL" id="HGT83336.1"/>
    </source>
</evidence>
<accession>A0A7J3M343</accession>
<reference evidence="4" key="1">
    <citation type="journal article" date="2020" name="mSystems">
        <title>Genome- and Community-Level Interaction Insights into Carbon Utilization and Element Cycling Functions of Hydrothermarchaeota in Hydrothermal Sediment.</title>
        <authorList>
            <person name="Zhou Z."/>
            <person name="Liu Y."/>
            <person name="Xu W."/>
            <person name="Pan J."/>
            <person name="Luo Z.H."/>
            <person name="Li M."/>
        </authorList>
    </citation>
    <scope>NUCLEOTIDE SEQUENCE [LARGE SCALE GENOMIC DNA]</scope>
    <source>
        <strain evidence="4">SpSt-587</strain>
    </source>
</reference>
<evidence type="ECO:0000256" key="3">
    <source>
        <dbReference type="PROSITE-ProRule" id="PRU00339"/>
    </source>
</evidence>
<dbReference type="SMART" id="SM00028">
    <property type="entry name" value="TPR"/>
    <property type="match status" value="4"/>
</dbReference>
<proteinExistence type="predicted"/>
<organism evidence="4">
    <name type="scientific">Archaeoglobus fulgidus</name>
    <dbReference type="NCBI Taxonomy" id="2234"/>
    <lineage>
        <taxon>Archaea</taxon>
        <taxon>Methanobacteriati</taxon>
        <taxon>Methanobacteriota</taxon>
        <taxon>Archaeoglobi</taxon>
        <taxon>Archaeoglobales</taxon>
        <taxon>Archaeoglobaceae</taxon>
        <taxon>Archaeoglobus</taxon>
    </lineage>
</organism>
<sequence>MSATPRGQYLPRNPLCHNLLTFGFVNSASQKFFKRLTNLRMDLLKKLEELISLGRFDEAFQLILSEAPNDLKPLIERSITQPDKIKKIDGFWKDVTLLVHLSYSSNALSKEIDNQSLVSCVVASVNAVKLANELGVRSIAPKMMRNAGRALSLMNMKDRAERMLVEAERVCLEIGKKDELLGIYNDLSTLYFEEGKYLEAKEKIESAMKIAENRTDYEAINSFSIAAEVYTKLGEFEKAEQNYKRAETLLRELVKKEESDKLDLGVLLSNYAIFCKKVGKFDLAEKMLLESLKIFEELEKLDFSFAQFVATNLRHLGDLYRETKRFEEAEKFYAKSREKFREIQGRWESFGS</sequence>
<dbReference type="EMBL" id="DSYZ01000122">
    <property type="protein sequence ID" value="HGT83336.1"/>
    <property type="molecule type" value="Genomic_DNA"/>
</dbReference>
<dbReference type="InterPro" id="IPR019734">
    <property type="entry name" value="TPR_rpt"/>
</dbReference>
<dbReference type="AlphaFoldDB" id="A0A7J3M343"/>
<dbReference type="InterPro" id="IPR011990">
    <property type="entry name" value="TPR-like_helical_dom_sf"/>
</dbReference>
<dbReference type="PROSITE" id="PS50005">
    <property type="entry name" value="TPR"/>
    <property type="match status" value="1"/>
</dbReference>
<dbReference type="Pfam" id="PF13424">
    <property type="entry name" value="TPR_12"/>
    <property type="match status" value="2"/>
</dbReference>
<evidence type="ECO:0000256" key="1">
    <source>
        <dbReference type="ARBA" id="ARBA00022737"/>
    </source>
</evidence>
<keyword evidence="2 3" id="KW-0802">TPR repeat</keyword>
<gene>
    <name evidence="4" type="ORF">ENT52_06385</name>
</gene>
<dbReference type="Gene3D" id="1.25.40.10">
    <property type="entry name" value="Tetratricopeptide repeat domain"/>
    <property type="match status" value="2"/>
</dbReference>
<comment type="caution">
    <text evidence="4">The sequence shown here is derived from an EMBL/GenBank/DDBJ whole genome shotgun (WGS) entry which is preliminary data.</text>
</comment>
<dbReference type="PANTHER" id="PTHR45641:SF19">
    <property type="entry name" value="NEPHROCYSTIN-3"/>
    <property type="match status" value="1"/>
</dbReference>
<name>A0A7J3M343_ARCFL</name>
<dbReference type="PANTHER" id="PTHR45641">
    <property type="entry name" value="TETRATRICOPEPTIDE REPEAT PROTEIN (AFU_ORTHOLOGUE AFUA_6G03870)"/>
    <property type="match status" value="1"/>
</dbReference>
<feature type="repeat" description="TPR" evidence="3">
    <location>
        <begin position="181"/>
        <end position="214"/>
    </location>
</feature>
<keyword evidence="1" id="KW-0677">Repeat</keyword>
<evidence type="ECO:0000256" key="2">
    <source>
        <dbReference type="ARBA" id="ARBA00022803"/>
    </source>
</evidence>
<protein>
    <submittedName>
        <fullName evidence="4">Tetratricopeptide repeat protein</fullName>
    </submittedName>
</protein>
<dbReference type="SUPFAM" id="SSF48452">
    <property type="entry name" value="TPR-like"/>
    <property type="match status" value="2"/>
</dbReference>